<comment type="subcellular location">
    <subcellularLocation>
        <location evidence="1">Membrane</location>
        <topology evidence="1">Multi-pass membrane protein</topology>
    </subcellularLocation>
</comment>
<evidence type="ECO:0000313" key="8">
    <source>
        <dbReference type="Proteomes" id="UP001190700"/>
    </source>
</evidence>
<name>A0AAE0BY25_9CHLO</name>
<reference evidence="7 8" key="1">
    <citation type="journal article" date="2015" name="Genome Biol. Evol.">
        <title>Comparative Genomics of a Bacterivorous Green Alga Reveals Evolutionary Causalities and Consequences of Phago-Mixotrophic Mode of Nutrition.</title>
        <authorList>
            <person name="Burns J.A."/>
            <person name="Paasch A."/>
            <person name="Narechania A."/>
            <person name="Kim E."/>
        </authorList>
    </citation>
    <scope>NUCLEOTIDE SEQUENCE [LARGE SCALE GENOMIC DNA]</scope>
    <source>
        <strain evidence="7 8">PLY_AMNH</strain>
    </source>
</reference>
<organism evidence="7 8">
    <name type="scientific">Cymbomonas tetramitiformis</name>
    <dbReference type="NCBI Taxonomy" id="36881"/>
    <lineage>
        <taxon>Eukaryota</taxon>
        <taxon>Viridiplantae</taxon>
        <taxon>Chlorophyta</taxon>
        <taxon>Pyramimonadophyceae</taxon>
        <taxon>Pyramimonadales</taxon>
        <taxon>Pyramimonadaceae</taxon>
        <taxon>Cymbomonas</taxon>
    </lineage>
</organism>
<feature type="transmembrane region" description="Helical" evidence="6">
    <location>
        <begin position="21"/>
        <end position="42"/>
    </location>
</feature>
<evidence type="ECO:0000256" key="5">
    <source>
        <dbReference type="ARBA" id="ARBA00023136"/>
    </source>
</evidence>
<evidence type="ECO:0000256" key="4">
    <source>
        <dbReference type="ARBA" id="ARBA00022989"/>
    </source>
</evidence>
<feature type="transmembrane region" description="Helical" evidence="6">
    <location>
        <begin position="57"/>
        <end position="77"/>
    </location>
</feature>
<evidence type="ECO:0008006" key="9">
    <source>
        <dbReference type="Google" id="ProtNLM"/>
    </source>
</evidence>
<dbReference type="PANTHER" id="PTHR10231">
    <property type="entry name" value="NUCLEOTIDE-SUGAR TRANSMEMBRANE TRANSPORTER"/>
    <property type="match status" value="1"/>
</dbReference>
<dbReference type="AlphaFoldDB" id="A0AAE0BY25"/>
<comment type="similarity">
    <text evidence="2">Belongs to the nucleotide-sugar transporter family. CMP-Sialate:CMP antiporter (TC 2.A.7.12) subfamily.</text>
</comment>
<keyword evidence="5 6" id="KW-0472">Membrane</keyword>
<dbReference type="Pfam" id="PF04142">
    <property type="entry name" value="Nuc_sug_transp"/>
    <property type="match status" value="1"/>
</dbReference>
<keyword evidence="4 6" id="KW-1133">Transmembrane helix</keyword>
<dbReference type="InterPro" id="IPR037185">
    <property type="entry name" value="EmrE-like"/>
</dbReference>
<feature type="transmembrane region" description="Helical" evidence="6">
    <location>
        <begin position="86"/>
        <end position="104"/>
    </location>
</feature>
<evidence type="ECO:0000256" key="2">
    <source>
        <dbReference type="ARBA" id="ARBA00006447"/>
    </source>
</evidence>
<comment type="caution">
    <text evidence="7">The sequence shown here is derived from an EMBL/GenBank/DDBJ whole genome shotgun (WGS) entry which is preliminary data.</text>
</comment>
<feature type="transmembrane region" description="Helical" evidence="6">
    <location>
        <begin position="110"/>
        <end position="127"/>
    </location>
</feature>
<evidence type="ECO:0000313" key="7">
    <source>
        <dbReference type="EMBL" id="KAK3243920.1"/>
    </source>
</evidence>
<protein>
    <recommendedName>
        <fullName evidence="9">UDP-galactose transporter</fullName>
    </recommendedName>
</protein>
<sequence>VYTEFILKKNNDCLDWQQMQLYGFGVFFNIVTLTIADLRAGFNKGAWAIVLLDGYNWATYMCVVNLSFAGMLTSWVLKFADTVTKVIATSMAMLLSSAISIIYFKEQPSLQLFLGIGISTLAVRLYYFELPKPGDEKPCAEAVVPPNTIPFQHGDGKQGA</sequence>
<feature type="non-terminal residue" evidence="7">
    <location>
        <position position="1"/>
    </location>
</feature>
<keyword evidence="8" id="KW-1185">Reference proteome</keyword>
<proteinExistence type="inferred from homology"/>
<dbReference type="InterPro" id="IPR007271">
    <property type="entry name" value="Nuc_sug_transpt"/>
</dbReference>
<dbReference type="GO" id="GO:0015165">
    <property type="term" value="F:pyrimidine nucleotide-sugar transmembrane transporter activity"/>
    <property type="evidence" value="ECO:0007669"/>
    <property type="project" value="InterPro"/>
</dbReference>
<accession>A0AAE0BY25</accession>
<evidence type="ECO:0000256" key="3">
    <source>
        <dbReference type="ARBA" id="ARBA00022692"/>
    </source>
</evidence>
<dbReference type="GO" id="GO:0000139">
    <property type="term" value="C:Golgi membrane"/>
    <property type="evidence" value="ECO:0007669"/>
    <property type="project" value="InterPro"/>
</dbReference>
<gene>
    <name evidence="7" type="ORF">CYMTET_46449</name>
</gene>
<evidence type="ECO:0000256" key="6">
    <source>
        <dbReference type="SAM" id="Phobius"/>
    </source>
</evidence>
<dbReference type="EMBL" id="LGRX02032551">
    <property type="protein sequence ID" value="KAK3243920.1"/>
    <property type="molecule type" value="Genomic_DNA"/>
</dbReference>
<dbReference type="SUPFAM" id="SSF103481">
    <property type="entry name" value="Multidrug resistance efflux transporter EmrE"/>
    <property type="match status" value="1"/>
</dbReference>
<evidence type="ECO:0000256" key="1">
    <source>
        <dbReference type="ARBA" id="ARBA00004141"/>
    </source>
</evidence>
<keyword evidence="3 6" id="KW-0812">Transmembrane</keyword>
<dbReference type="Proteomes" id="UP001190700">
    <property type="component" value="Unassembled WGS sequence"/>
</dbReference>